<dbReference type="InterPro" id="IPR009878">
    <property type="entry name" value="Phlebovirus_G2_fusion"/>
</dbReference>
<evidence type="ECO:0000313" key="3">
    <source>
        <dbReference type="WBParaSite" id="HPBE_0001693901-mRNA-1"/>
    </source>
</evidence>
<organism evidence="2 3">
    <name type="scientific">Heligmosomoides polygyrus</name>
    <name type="common">Parasitic roundworm</name>
    <dbReference type="NCBI Taxonomy" id="6339"/>
    <lineage>
        <taxon>Eukaryota</taxon>
        <taxon>Metazoa</taxon>
        <taxon>Ecdysozoa</taxon>
        <taxon>Nematoda</taxon>
        <taxon>Chromadorea</taxon>
        <taxon>Rhabditida</taxon>
        <taxon>Rhabditina</taxon>
        <taxon>Rhabditomorpha</taxon>
        <taxon>Strongyloidea</taxon>
        <taxon>Heligmosomidae</taxon>
        <taxon>Heligmosomoides</taxon>
    </lineage>
</organism>
<dbReference type="Proteomes" id="UP000050761">
    <property type="component" value="Unassembled WGS sequence"/>
</dbReference>
<sequence length="164" mass="18973">LMSNDYVTEIRLLWKTFQLICEKDTILYTRSMIYNLLDSKRCPHARSCTNDKCGSINRSLLPELRNANHFPGVTGCKAGGPGCDCFYPSSGCLFCRIYLVPNNDDIYEFYKCARWKETVQLLLIQIDAHLEEERAAKEEVKSHSNLMRRLEEVLTDLWVAIEDL</sequence>
<evidence type="ECO:0000313" key="2">
    <source>
        <dbReference type="Proteomes" id="UP000050761"/>
    </source>
</evidence>
<dbReference type="Pfam" id="PF07245">
    <property type="entry name" value="Phlebovirus_G2"/>
    <property type="match status" value="1"/>
</dbReference>
<proteinExistence type="predicted"/>
<dbReference type="AlphaFoldDB" id="A0A183G5M3"/>
<accession>A0A183G5M3</accession>
<feature type="domain" description="Phlebovirus glycoprotein G2 fusion" evidence="1">
    <location>
        <begin position="4"/>
        <end position="132"/>
    </location>
</feature>
<keyword evidence="2" id="KW-1185">Reference proteome</keyword>
<protein>
    <submittedName>
        <fullName evidence="3">Phlebovirus_G2 domain-containing protein</fullName>
    </submittedName>
</protein>
<dbReference type="WBParaSite" id="HPBE_0001693901-mRNA-1">
    <property type="protein sequence ID" value="HPBE_0001693901-mRNA-1"/>
    <property type="gene ID" value="HPBE_0001693901"/>
</dbReference>
<evidence type="ECO:0000259" key="1">
    <source>
        <dbReference type="Pfam" id="PF07245"/>
    </source>
</evidence>
<name>A0A183G5M3_HELPZ</name>
<reference evidence="3" key="1">
    <citation type="submission" date="2019-09" db="UniProtKB">
        <authorList>
            <consortium name="WormBaseParasite"/>
        </authorList>
    </citation>
    <scope>IDENTIFICATION</scope>
</reference>